<evidence type="ECO:0000313" key="1">
    <source>
        <dbReference type="EnsemblPlants" id="AVESA.00010b.r2.5CG0910550.1.CDS"/>
    </source>
</evidence>
<protein>
    <submittedName>
        <fullName evidence="1">Uncharacterized protein</fullName>
    </submittedName>
</protein>
<keyword evidence="2" id="KW-1185">Reference proteome</keyword>
<sequence>MTSSSGMLASSRPAISSRIVVGDGSSLPVTHTGHTTIPTTSTPLSLTSVLVSPNLIKNLVSVKALTRDNPINVEFDHLGFSVKERSTKRVILRCENDGDLYPVTAPTTHHNLAAATVDIWHQRLGHPGREALKITLQQASPSSTTTPAHTCTACQLGKHHRFPFPDSTHVSYFPFQLVHCDIWTSPVLSNSGYKYYLVILDDYSHFVWTFPLRHKSDALSHISSFQKFVTTHFNLTILTLQTDNGREFDNHSTRQFFSSHGIPLRMSCPYTSPQNGRAERILRTLNDTVRTLLTHASMPLAFWAEALATSTFLVNRRPCRPRSHHTPFYLLYGVHTDYSQLRVFGCLCFPNTAATAPHKLAPRSAACVFLGYSPDHKGFRSLNRTIGRVLISRHVFFDENTFPFSSPRSPEPEPDPIEHTQFRPPAAPSRPHTSHPTPLHALLPYAITGFPPSASPAPPPPPPLLAPTHHMLTRGKHGIFRPNPKYAHIATTTTISPVPKSVRTALRDPVWLTAMQEEFRALTANKTWTLVPRPPGANIVTGKWPFRHKYKADGSLERYKARWVVRGFSQRPGIDFDQTSSPVVKSVTIHAVLDIAASRDWSVRQMDVNNAFLQGFLTERVYCQQPAGFIDAAHPDHVCLLDRSLYGLKQAPRAWFERFAAFLRTLGFVAARSDPSLFTLHHAGGTAFLLLYVDDIVLTASSGELLRQLQQRLLAEFSMKDLGPLHYFLGISVTRSSSGFFLSQRAYAEELLDRANMAACRPTPTPVDTRAKLSATDGAPVADPSEYRSIVGALQYITMTPPDLAYTMNQACLYMHDPREHHLSMVKRVLRYLRGTAGHGIHLHRSTTLDLVAYSDADWAGCPDTRRSTSGYTVFLADALISWSSKRQATVSRSSAEAKYRGVANVVAECCWLRQLLGELRVDIPKATVVYCDNISSMYMAANPVHHRRTKHIELDIHFVCEKVALGELRVLHVPTTQQFADVMTKGLPTAAFEDFRSSLCIRPPDAQTAAGCQRRPDS</sequence>
<reference evidence="1" key="1">
    <citation type="submission" date="2021-05" db="EMBL/GenBank/DDBJ databases">
        <authorList>
            <person name="Scholz U."/>
            <person name="Mascher M."/>
            <person name="Fiebig A."/>
        </authorList>
    </citation>
    <scope>NUCLEOTIDE SEQUENCE [LARGE SCALE GENOMIC DNA]</scope>
</reference>
<name>A0ACD5Y5G8_AVESA</name>
<proteinExistence type="predicted"/>
<dbReference type="EnsemblPlants" id="AVESA.00010b.r2.5CG0910550.1">
    <property type="protein sequence ID" value="AVESA.00010b.r2.5CG0910550.1.CDS"/>
    <property type="gene ID" value="AVESA.00010b.r2.5CG0910550"/>
</dbReference>
<reference evidence="1" key="2">
    <citation type="submission" date="2025-09" db="UniProtKB">
        <authorList>
            <consortium name="EnsemblPlants"/>
        </authorList>
    </citation>
    <scope>IDENTIFICATION</scope>
</reference>
<accession>A0ACD5Y5G8</accession>
<organism evidence="1 2">
    <name type="scientific">Avena sativa</name>
    <name type="common">Oat</name>
    <dbReference type="NCBI Taxonomy" id="4498"/>
    <lineage>
        <taxon>Eukaryota</taxon>
        <taxon>Viridiplantae</taxon>
        <taxon>Streptophyta</taxon>
        <taxon>Embryophyta</taxon>
        <taxon>Tracheophyta</taxon>
        <taxon>Spermatophyta</taxon>
        <taxon>Magnoliopsida</taxon>
        <taxon>Liliopsida</taxon>
        <taxon>Poales</taxon>
        <taxon>Poaceae</taxon>
        <taxon>BOP clade</taxon>
        <taxon>Pooideae</taxon>
        <taxon>Poodae</taxon>
        <taxon>Poeae</taxon>
        <taxon>Poeae Chloroplast Group 1 (Aveneae type)</taxon>
        <taxon>Aveninae</taxon>
        <taxon>Avena</taxon>
    </lineage>
</organism>
<dbReference type="Proteomes" id="UP001732700">
    <property type="component" value="Chromosome 5C"/>
</dbReference>
<evidence type="ECO:0000313" key="2">
    <source>
        <dbReference type="Proteomes" id="UP001732700"/>
    </source>
</evidence>